<reference evidence="2 3" key="1">
    <citation type="submission" date="2019-03" db="EMBL/GenBank/DDBJ databases">
        <title>First draft genome of Liparis tanakae, snailfish: a comprehensive survey of snailfish specific genes.</title>
        <authorList>
            <person name="Kim W."/>
            <person name="Song I."/>
            <person name="Jeong J.-H."/>
            <person name="Kim D."/>
            <person name="Kim S."/>
            <person name="Ryu S."/>
            <person name="Song J.Y."/>
            <person name="Lee S.K."/>
        </authorList>
    </citation>
    <scope>NUCLEOTIDE SEQUENCE [LARGE SCALE GENOMIC DNA]</scope>
    <source>
        <tissue evidence="2">Muscle</tissue>
    </source>
</reference>
<dbReference type="Proteomes" id="UP000314294">
    <property type="component" value="Unassembled WGS sequence"/>
</dbReference>
<feature type="compositionally biased region" description="Pro residues" evidence="1">
    <location>
        <begin position="1"/>
        <end position="27"/>
    </location>
</feature>
<sequence>MHVPVPVPKKGPPPSPPPWSSTGPPPRRSLSSRLSGCPVASAACFLLPETFPWMAARALLPELGWCNFPTPLHLLPTGPHWSSSAPHWSPPAPLCTLHPAPCYRLG</sequence>
<name>A0A4Z2GEF7_9TELE</name>
<dbReference type="AlphaFoldDB" id="A0A4Z2GEF7"/>
<comment type="caution">
    <text evidence="2">The sequence shown here is derived from an EMBL/GenBank/DDBJ whole genome shotgun (WGS) entry which is preliminary data.</text>
</comment>
<evidence type="ECO:0000256" key="1">
    <source>
        <dbReference type="SAM" id="MobiDB-lite"/>
    </source>
</evidence>
<evidence type="ECO:0000313" key="2">
    <source>
        <dbReference type="EMBL" id="TNN51591.1"/>
    </source>
</evidence>
<gene>
    <name evidence="2" type="ORF">EYF80_038230</name>
</gene>
<protein>
    <submittedName>
        <fullName evidence="2">Uncharacterized protein</fullName>
    </submittedName>
</protein>
<keyword evidence="3" id="KW-1185">Reference proteome</keyword>
<feature type="region of interest" description="Disordered" evidence="1">
    <location>
        <begin position="1"/>
        <end position="34"/>
    </location>
</feature>
<organism evidence="2 3">
    <name type="scientific">Liparis tanakae</name>
    <name type="common">Tanaka's snailfish</name>
    <dbReference type="NCBI Taxonomy" id="230148"/>
    <lineage>
        <taxon>Eukaryota</taxon>
        <taxon>Metazoa</taxon>
        <taxon>Chordata</taxon>
        <taxon>Craniata</taxon>
        <taxon>Vertebrata</taxon>
        <taxon>Euteleostomi</taxon>
        <taxon>Actinopterygii</taxon>
        <taxon>Neopterygii</taxon>
        <taxon>Teleostei</taxon>
        <taxon>Neoteleostei</taxon>
        <taxon>Acanthomorphata</taxon>
        <taxon>Eupercaria</taxon>
        <taxon>Perciformes</taxon>
        <taxon>Cottioidei</taxon>
        <taxon>Cottales</taxon>
        <taxon>Liparidae</taxon>
        <taxon>Liparis</taxon>
    </lineage>
</organism>
<accession>A0A4Z2GEF7</accession>
<proteinExistence type="predicted"/>
<evidence type="ECO:0000313" key="3">
    <source>
        <dbReference type="Proteomes" id="UP000314294"/>
    </source>
</evidence>
<dbReference type="EMBL" id="SRLO01000577">
    <property type="protein sequence ID" value="TNN51591.1"/>
    <property type="molecule type" value="Genomic_DNA"/>
</dbReference>